<organism evidence="2">
    <name type="scientific">Chromera velia CCMP2878</name>
    <dbReference type="NCBI Taxonomy" id="1169474"/>
    <lineage>
        <taxon>Eukaryota</taxon>
        <taxon>Sar</taxon>
        <taxon>Alveolata</taxon>
        <taxon>Colpodellida</taxon>
        <taxon>Chromeraceae</taxon>
        <taxon>Chromera</taxon>
    </lineage>
</organism>
<evidence type="ECO:0000256" key="1">
    <source>
        <dbReference type="SAM" id="MobiDB-lite"/>
    </source>
</evidence>
<feature type="region of interest" description="Disordered" evidence="1">
    <location>
        <begin position="696"/>
        <end position="738"/>
    </location>
</feature>
<dbReference type="AlphaFoldDB" id="A0A0G4HBX5"/>
<gene>
    <name evidence="2" type="ORF">Cvel_6263</name>
</gene>
<feature type="compositionally biased region" description="Acidic residues" evidence="1">
    <location>
        <begin position="764"/>
        <end position="823"/>
    </location>
</feature>
<dbReference type="VEuPathDB" id="CryptoDB:Cvel_6263"/>
<dbReference type="PhylomeDB" id="A0A0G4HBX5"/>
<proteinExistence type="predicted"/>
<name>A0A0G4HBX5_9ALVE</name>
<reference evidence="2" key="1">
    <citation type="submission" date="2014-11" db="EMBL/GenBank/DDBJ databases">
        <authorList>
            <person name="Otto D Thomas"/>
            <person name="Naeem Raeece"/>
        </authorList>
    </citation>
    <scope>NUCLEOTIDE SEQUENCE</scope>
</reference>
<sequence>MDSPSPENLLLRVLDFQDGALTFLPLCSSVPSVVLQLICKAFQRATVDVLADTEQGEATSKTSVNEEIVSGAPNLNLALWGEDTSWTEEEVRSAANLVAICDGAVEGGHADLLRSTLDVLVPNTLAQPRLHPRWEGHVQDGKWGAVGEETWTHWLKEALVRGYWRVRSTLLEFVREMDIQGQWGNGSLTPLSAYDGGAAFLPFDVLPQHSRLPLADLEGALLQPLSVRLANGVFVREGVRRRLLLQALRADVEDITSNPFPVSTDHPPPREMGALIRLVGLMMSVAVVVGHPLETVRRIFEWATDAASWPPPQVPPAAAAAGGGAVEEFERLPKAKMLPEVFEQAVIRGDLDLMDWLVSLAPNLISVAAQEEHEFGDAFKHASSDSRMKILQWAETKHPEFLKRVMVCVTSHWLYDFEKSDAVSAAVEKGGIAAVRFIEERSVELTGRPLRLTEVGGEMCFTAWTAREWEMLRYLRAQDEPYKWGTKCRFLNESRALRNFQVDFLRAVEQNPLANPPEPPADAQGPLRDHIEKLLKNPESCSSIFNPFDWVDNWMNVPVALWLVQKGAEDAKGLFDRALRKQVRNADISTFAMVLFHINLPGIKNTMGSLGCSSGFSVLRQLGAAEVLRRMEFESESFASFCALVQERCEGVDIVKKMRECIFYDNFGPQPAWRLEKIFERWGRGSLRAWVEPMLEPPEDLHEDPGEDEEDDDGDSDGEGESDEEGGERGGRGRGWGGRYEMVRRLVAAAKSRARRRALRADSGDEEEESDDEDADEESENDDEDADEESENEDEDADEESENENEEGEGSEDEDEDDDEEDSHESASE</sequence>
<feature type="compositionally biased region" description="Acidic residues" evidence="1">
    <location>
        <begin position="705"/>
        <end position="726"/>
    </location>
</feature>
<dbReference type="EMBL" id="CDMZ01002246">
    <property type="protein sequence ID" value="CEM41504.1"/>
    <property type="molecule type" value="Genomic_DNA"/>
</dbReference>
<feature type="region of interest" description="Disordered" evidence="1">
    <location>
        <begin position="752"/>
        <end position="829"/>
    </location>
</feature>
<accession>A0A0G4HBX5</accession>
<protein>
    <submittedName>
        <fullName evidence="2">Uncharacterized protein</fullName>
    </submittedName>
</protein>
<evidence type="ECO:0000313" key="2">
    <source>
        <dbReference type="EMBL" id="CEM41504.1"/>
    </source>
</evidence>